<name>A0A8J2K764_9HEXA</name>
<keyword evidence="2 5" id="KW-0863">Zinc-finger</keyword>
<reference evidence="9" key="1">
    <citation type="submission" date="2021-06" db="EMBL/GenBank/DDBJ databases">
        <authorList>
            <person name="Hodson N. C."/>
            <person name="Mongue J. A."/>
            <person name="Jaron S. K."/>
        </authorList>
    </citation>
    <scope>NUCLEOTIDE SEQUENCE</scope>
</reference>
<evidence type="ECO:0000259" key="7">
    <source>
        <dbReference type="PROSITE" id="PS50097"/>
    </source>
</evidence>
<dbReference type="AlphaFoldDB" id="A0A8J2K764"/>
<feature type="compositionally biased region" description="Low complexity" evidence="6">
    <location>
        <begin position="37"/>
        <end position="48"/>
    </location>
</feature>
<dbReference type="CDD" id="cd18315">
    <property type="entry name" value="BTB_POZ_BAB-like"/>
    <property type="match status" value="1"/>
</dbReference>
<dbReference type="GO" id="GO:0008270">
    <property type="term" value="F:zinc ion binding"/>
    <property type="evidence" value="ECO:0007669"/>
    <property type="project" value="UniProtKB-KW"/>
</dbReference>
<dbReference type="Pfam" id="PF02892">
    <property type="entry name" value="zf-BED"/>
    <property type="match status" value="1"/>
</dbReference>
<dbReference type="SMART" id="SM00225">
    <property type="entry name" value="BTB"/>
    <property type="match status" value="1"/>
</dbReference>
<feature type="domain" description="BTB" evidence="7">
    <location>
        <begin position="184"/>
        <end position="250"/>
    </location>
</feature>
<dbReference type="PROSITE" id="PS50808">
    <property type="entry name" value="ZF_BED"/>
    <property type="match status" value="1"/>
</dbReference>
<evidence type="ECO:0000256" key="3">
    <source>
        <dbReference type="ARBA" id="ARBA00022833"/>
    </source>
</evidence>
<keyword evidence="10" id="KW-1185">Reference proteome</keyword>
<dbReference type="SMART" id="SM00614">
    <property type="entry name" value="ZnF_BED"/>
    <property type="match status" value="1"/>
</dbReference>
<keyword evidence="3" id="KW-0862">Zinc</keyword>
<dbReference type="InterPro" id="IPR000210">
    <property type="entry name" value="BTB/POZ_dom"/>
</dbReference>
<dbReference type="GO" id="GO:0003677">
    <property type="term" value="F:DNA binding"/>
    <property type="evidence" value="ECO:0007669"/>
    <property type="project" value="InterPro"/>
</dbReference>
<dbReference type="EMBL" id="CAJVCH010261387">
    <property type="protein sequence ID" value="CAG7734040.1"/>
    <property type="molecule type" value="Genomic_DNA"/>
</dbReference>
<organism evidence="9 10">
    <name type="scientific">Allacma fusca</name>
    <dbReference type="NCBI Taxonomy" id="39272"/>
    <lineage>
        <taxon>Eukaryota</taxon>
        <taxon>Metazoa</taxon>
        <taxon>Ecdysozoa</taxon>
        <taxon>Arthropoda</taxon>
        <taxon>Hexapoda</taxon>
        <taxon>Collembola</taxon>
        <taxon>Symphypleona</taxon>
        <taxon>Sminthuridae</taxon>
        <taxon>Allacma</taxon>
    </lineage>
</organism>
<feature type="domain" description="BED-type" evidence="8">
    <location>
        <begin position="52"/>
        <end position="105"/>
    </location>
</feature>
<feature type="region of interest" description="Disordered" evidence="6">
    <location>
        <begin position="27"/>
        <end position="49"/>
    </location>
</feature>
<evidence type="ECO:0000313" key="10">
    <source>
        <dbReference type="Proteomes" id="UP000708208"/>
    </source>
</evidence>
<dbReference type="Proteomes" id="UP000708208">
    <property type="component" value="Unassembled WGS sequence"/>
</dbReference>
<evidence type="ECO:0000256" key="5">
    <source>
        <dbReference type="PROSITE-ProRule" id="PRU00027"/>
    </source>
</evidence>
<keyword evidence="1" id="KW-0479">Metal-binding</keyword>
<evidence type="ECO:0000259" key="8">
    <source>
        <dbReference type="PROSITE" id="PS50808"/>
    </source>
</evidence>
<feature type="region of interest" description="Disordered" evidence="6">
    <location>
        <begin position="102"/>
        <end position="129"/>
    </location>
</feature>
<protein>
    <submittedName>
        <fullName evidence="9">Uncharacterized protein</fullName>
    </submittedName>
</protein>
<evidence type="ECO:0000256" key="4">
    <source>
        <dbReference type="ARBA" id="ARBA00023242"/>
    </source>
</evidence>
<evidence type="ECO:0000256" key="6">
    <source>
        <dbReference type="SAM" id="MobiDB-lite"/>
    </source>
</evidence>
<keyword evidence="4" id="KW-0539">Nucleus</keyword>
<dbReference type="OrthoDB" id="6425912at2759"/>
<comment type="caution">
    <text evidence="9">The sequence shown here is derived from an EMBL/GenBank/DDBJ whole genome shotgun (WGS) entry which is preliminary data.</text>
</comment>
<dbReference type="Pfam" id="PF00651">
    <property type="entry name" value="BTB"/>
    <property type="match status" value="1"/>
</dbReference>
<evidence type="ECO:0000313" key="9">
    <source>
        <dbReference type="EMBL" id="CAG7734040.1"/>
    </source>
</evidence>
<dbReference type="PROSITE" id="PS50097">
    <property type="entry name" value="BTB"/>
    <property type="match status" value="1"/>
</dbReference>
<dbReference type="GO" id="GO:0006357">
    <property type="term" value="P:regulation of transcription by RNA polymerase II"/>
    <property type="evidence" value="ECO:0007669"/>
    <property type="project" value="TreeGrafter"/>
</dbReference>
<dbReference type="GO" id="GO:0005634">
    <property type="term" value="C:nucleus"/>
    <property type="evidence" value="ECO:0007669"/>
    <property type="project" value="TreeGrafter"/>
</dbReference>
<dbReference type="PANTHER" id="PTHR23110:SF109">
    <property type="entry name" value="FI07618P-RELATED"/>
    <property type="match status" value="1"/>
</dbReference>
<accession>A0A8J2K764</accession>
<proteinExistence type="predicted"/>
<gene>
    <name evidence="9" type="ORF">AFUS01_LOCUS22447</name>
</gene>
<sequence>MMEIDDESGISAEQLRIQTNMNNLFGGVSSSEHDPLSPTTSSTSTFTSMASRGRSKVWNEFVVAPDGKKVICRLCGDSLSYSNSHSTSSMLKHLKRKHRMDLYPPTDDETSKSNASLKTNDKTKKSNKVKRVTTITNTAEVEPEPSIQHGPLVFTESCVRMRWTDHSEAFVGTFSRLYSDECYTDVTLVAEKIFFKAHRVILSSASEYFDDMFKMTPAGQHPIIFLKDVKAMDLRILLDFIYKGEIAIPPSLINELVRIGSEMKVRGLCDFQWNDTMKSSVMNINQPANVQVAQPQPSAPQVHQMPVVEEQNIQPTPILAPVQTQTVSSFSSLYNTFPSTSTVTNVAPGGATMASKLISSARVFTKQQVQAINPPIVTKTLNLQPTNFQPILTSAAAPNKVGIGTSRFDIGAGPADDTTDATDLNSNPTVLMVTNEGETVLSTSQGAVKVVPHSESLERSTKTEAIDPHSQHLEGHPITLVSHHLGGTTEDLDEVVYSITTSVTGPHGEVLMSNAGEGEVPDTETIVVYGTGEEMQQDTACEDKKPDV</sequence>
<dbReference type="PANTHER" id="PTHR23110">
    <property type="entry name" value="BTB DOMAIN TRANSCRIPTION FACTOR"/>
    <property type="match status" value="1"/>
</dbReference>
<evidence type="ECO:0000256" key="1">
    <source>
        <dbReference type="ARBA" id="ARBA00022723"/>
    </source>
</evidence>
<evidence type="ECO:0000256" key="2">
    <source>
        <dbReference type="ARBA" id="ARBA00022771"/>
    </source>
</evidence>
<dbReference type="InterPro" id="IPR003656">
    <property type="entry name" value="Znf_BED"/>
</dbReference>
<dbReference type="InterPro" id="IPR051095">
    <property type="entry name" value="Dros_DevTransReg"/>
</dbReference>